<dbReference type="InterPro" id="IPR039537">
    <property type="entry name" value="Retrotran_Ty1/copia-like"/>
</dbReference>
<feature type="domain" description="Retrovirus-related Pol polyprotein from transposon TNT 1-94-like beta-barrel" evidence="7">
    <location>
        <begin position="5"/>
        <end position="79"/>
    </location>
</feature>
<keyword evidence="4" id="KW-0378">Hydrolase</keyword>
<keyword evidence="2" id="KW-0479">Metal-binding</keyword>
<dbReference type="GO" id="GO:0046872">
    <property type="term" value="F:metal ion binding"/>
    <property type="evidence" value="ECO:0007669"/>
    <property type="project" value="UniProtKB-KW"/>
</dbReference>
<dbReference type="SUPFAM" id="SSF56672">
    <property type="entry name" value="DNA/RNA polymerases"/>
    <property type="match status" value="1"/>
</dbReference>
<evidence type="ECO:0000259" key="7">
    <source>
        <dbReference type="Pfam" id="PF22936"/>
    </source>
</evidence>
<feature type="domain" description="Reverse transcriptase Ty1/copia-type" evidence="5">
    <location>
        <begin position="298"/>
        <end position="406"/>
    </location>
</feature>
<dbReference type="InterPro" id="IPR054722">
    <property type="entry name" value="PolX-like_BBD"/>
</dbReference>
<dbReference type="EMBL" id="BKCJ010001735">
    <property type="protein sequence ID" value="GEU43624.1"/>
    <property type="molecule type" value="Genomic_DNA"/>
</dbReference>
<dbReference type="InterPro" id="IPR013103">
    <property type="entry name" value="RVT_2"/>
</dbReference>
<dbReference type="InterPro" id="IPR012337">
    <property type="entry name" value="RNaseH-like_sf"/>
</dbReference>
<protein>
    <submittedName>
        <fullName evidence="8">Retrovirus-related Pol polyprotein from transposon TNT 1-94</fullName>
    </submittedName>
</protein>
<dbReference type="AlphaFoldDB" id="A0A6L2K6Y2"/>
<gene>
    <name evidence="8" type="ORF">Tci_015602</name>
</gene>
<evidence type="ECO:0000256" key="1">
    <source>
        <dbReference type="ARBA" id="ARBA00022670"/>
    </source>
</evidence>
<keyword evidence="1" id="KW-0645">Protease</keyword>
<evidence type="ECO:0000256" key="3">
    <source>
        <dbReference type="ARBA" id="ARBA00022750"/>
    </source>
</evidence>
<dbReference type="Gene3D" id="3.30.420.10">
    <property type="entry name" value="Ribonuclease H-like superfamily/Ribonuclease H"/>
    <property type="match status" value="1"/>
</dbReference>
<dbReference type="Pfam" id="PF13976">
    <property type="entry name" value="gag_pre-integrs"/>
    <property type="match status" value="1"/>
</dbReference>
<dbReference type="Pfam" id="PF07727">
    <property type="entry name" value="RVT_2"/>
    <property type="match status" value="1"/>
</dbReference>
<feature type="non-terminal residue" evidence="8">
    <location>
        <position position="1"/>
    </location>
</feature>
<evidence type="ECO:0000259" key="6">
    <source>
        <dbReference type="Pfam" id="PF13976"/>
    </source>
</evidence>
<sequence>QIYLWIIDSGCSKRMTGNRALLTNFVEKFLKTVHFGNNDFAVIDGYGDVVIGSMTIKKDYYVEGLGHNLFSIGQFCDKGLEVSFRKSTCFVRNEDGVDFLTGDRSSNLYTIALNKVASNSLTCLLAKASSSQSWLWHQRLSHLNFATINNLVKTNLVEGLPKMKFEKDHLCSACEQGKIHREHHKCKTAFASNKPLYLLHMDLCGPMRIKSINGKLYVLVVVDDYSWYTWRVRTDNGTEFKNKTLAKFFAEIMKSSTTNVETSNVEIPLNEEEVFHESSESFQGEYSSSSLNDDVHQSIDYDVPFAPVARIEAIRLFLGYATHKDFIVFQMDVKTMFFNGILKEEVYIGQPLVFVNKQYPDHVYALDKALYGLKQAPRAWYDVLSQFLIDIDFQKGSIDTTLFIKKG</sequence>
<proteinExistence type="predicted"/>
<reference evidence="8" key="1">
    <citation type="journal article" date="2019" name="Sci. Rep.">
        <title>Draft genome of Tanacetum cinerariifolium, the natural source of mosquito coil.</title>
        <authorList>
            <person name="Yamashiro T."/>
            <person name="Shiraishi A."/>
            <person name="Satake H."/>
            <person name="Nakayama K."/>
        </authorList>
    </citation>
    <scope>NUCLEOTIDE SEQUENCE</scope>
</reference>
<name>A0A6L2K6Y2_TANCI</name>
<dbReference type="GO" id="GO:0006508">
    <property type="term" value="P:proteolysis"/>
    <property type="evidence" value="ECO:0007669"/>
    <property type="project" value="UniProtKB-KW"/>
</dbReference>
<dbReference type="GO" id="GO:0004190">
    <property type="term" value="F:aspartic-type endopeptidase activity"/>
    <property type="evidence" value="ECO:0007669"/>
    <property type="project" value="UniProtKB-KW"/>
</dbReference>
<dbReference type="InterPro" id="IPR043502">
    <property type="entry name" value="DNA/RNA_pol_sf"/>
</dbReference>
<keyword evidence="3" id="KW-0064">Aspartyl protease</keyword>
<evidence type="ECO:0000256" key="2">
    <source>
        <dbReference type="ARBA" id="ARBA00022723"/>
    </source>
</evidence>
<evidence type="ECO:0000313" key="8">
    <source>
        <dbReference type="EMBL" id="GEU43624.1"/>
    </source>
</evidence>
<evidence type="ECO:0000256" key="4">
    <source>
        <dbReference type="ARBA" id="ARBA00022801"/>
    </source>
</evidence>
<dbReference type="InterPro" id="IPR025724">
    <property type="entry name" value="GAG-pre-integrase_dom"/>
</dbReference>
<dbReference type="SUPFAM" id="SSF53098">
    <property type="entry name" value="Ribonuclease H-like"/>
    <property type="match status" value="1"/>
</dbReference>
<dbReference type="GO" id="GO:0003676">
    <property type="term" value="F:nucleic acid binding"/>
    <property type="evidence" value="ECO:0007669"/>
    <property type="project" value="InterPro"/>
</dbReference>
<dbReference type="PANTHER" id="PTHR42648:SF18">
    <property type="entry name" value="RETROTRANSPOSON, UNCLASSIFIED-LIKE PROTEIN"/>
    <property type="match status" value="1"/>
</dbReference>
<evidence type="ECO:0000259" key="5">
    <source>
        <dbReference type="Pfam" id="PF07727"/>
    </source>
</evidence>
<comment type="caution">
    <text evidence="8">The sequence shown here is derived from an EMBL/GenBank/DDBJ whole genome shotgun (WGS) entry which is preliminary data.</text>
</comment>
<accession>A0A6L2K6Y2</accession>
<organism evidence="8">
    <name type="scientific">Tanacetum cinerariifolium</name>
    <name type="common">Dalmatian daisy</name>
    <name type="synonym">Chrysanthemum cinerariifolium</name>
    <dbReference type="NCBI Taxonomy" id="118510"/>
    <lineage>
        <taxon>Eukaryota</taxon>
        <taxon>Viridiplantae</taxon>
        <taxon>Streptophyta</taxon>
        <taxon>Embryophyta</taxon>
        <taxon>Tracheophyta</taxon>
        <taxon>Spermatophyta</taxon>
        <taxon>Magnoliopsida</taxon>
        <taxon>eudicotyledons</taxon>
        <taxon>Gunneridae</taxon>
        <taxon>Pentapetalae</taxon>
        <taxon>asterids</taxon>
        <taxon>campanulids</taxon>
        <taxon>Asterales</taxon>
        <taxon>Asteraceae</taxon>
        <taxon>Asteroideae</taxon>
        <taxon>Anthemideae</taxon>
        <taxon>Anthemidinae</taxon>
        <taxon>Tanacetum</taxon>
    </lineage>
</organism>
<dbReference type="PANTHER" id="PTHR42648">
    <property type="entry name" value="TRANSPOSASE, PUTATIVE-RELATED"/>
    <property type="match status" value="1"/>
</dbReference>
<feature type="domain" description="GAG-pre-integrase" evidence="6">
    <location>
        <begin position="107"/>
        <end position="178"/>
    </location>
</feature>
<dbReference type="Pfam" id="PF22936">
    <property type="entry name" value="Pol_BBD"/>
    <property type="match status" value="1"/>
</dbReference>
<dbReference type="InterPro" id="IPR036397">
    <property type="entry name" value="RNaseH_sf"/>
</dbReference>